<evidence type="ECO:0000313" key="1">
    <source>
        <dbReference type="EMBL" id="RYJ41029.1"/>
    </source>
</evidence>
<sequence>MIMIWFCHRFNRLKGFFLPRITRISVTYFKKIICENLCNSW</sequence>
<dbReference type="AlphaFoldDB" id="A0A444W581"/>
<proteinExistence type="predicted"/>
<dbReference type="Proteomes" id="UP000290433">
    <property type="component" value="Unassembled WGS sequence"/>
</dbReference>
<accession>A0A444W581</accession>
<gene>
    <name evidence="1" type="ORF">NU08_0466</name>
</gene>
<organism evidence="1 2">
    <name type="scientific">Flavobacterium anhuiense</name>
    <dbReference type="NCBI Taxonomy" id="459526"/>
    <lineage>
        <taxon>Bacteria</taxon>
        <taxon>Pseudomonadati</taxon>
        <taxon>Bacteroidota</taxon>
        <taxon>Flavobacteriia</taxon>
        <taxon>Flavobacteriales</taxon>
        <taxon>Flavobacteriaceae</taxon>
        <taxon>Flavobacterium</taxon>
    </lineage>
</organism>
<name>A0A444W581_9FLAO</name>
<evidence type="ECO:0000313" key="2">
    <source>
        <dbReference type="Proteomes" id="UP000290433"/>
    </source>
</evidence>
<protein>
    <submittedName>
        <fullName evidence="1">Uncharacterized protein</fullName>
    </submittedName>
</protein>
<reference evidence="1 2" key="1">
    <citation type="submission" date="2014-12" db="EMBL/GenBank/DDBJ databases">
        <title>Genome sequence of Flavobacterium anhuiense RCM74.</title>
        <authorList>
            <person name="Kim J.F."/>
            <person name="Song J.Y."/>
            <person name="Kwak M.-J."/>
            <person name="Lee S.-W."/>
        </authorList>
    </citation>
    <scope>NUCLEOTIDE SEQUENCE [LARGE SCALE GENOMIC DNA]</scope>
    <source>
        <strain evidence="1 2">RCM74</strain>
    </source>
</reference>
<dbReference type="EMBL" id="JUIV01000001">
    <property type="protein sequence ID" value="RYJ41029.1"/>
    <property type="molecule type" value="Genomic_DNA"/>
</dbReference>
<comment type="caution">
    <text evidence="1">The sequence shown here is derived from an EMBL/GenBank/DDBJ whole genome shotgun (WGS) entry which is preliminary data.</text>
</comment>